<feature type="coiled-coil region" evidence="1">
    <location>
        <begin position="295"/>
        <end position="322"/>
    </location>
</feature>
<accession>A0ABN1K2F3</accession>
<evidence type="ECO:0000313" key="3">
    <source>
        <dbReference type="EMBL" id="GAA0752974.1"/>
    </source>
</evidence>
<organism evidence="3 4">
    <name type="scientific">Ideonella azotifigens</name>
    <dbReference type="NCBI Taxonomy" id="513160"/>
    <lineage>
        <taxon>Bacteria</taxon>
        <taxon>Pseudomonadati</taxon>
        <taxon>Pseudomonadota</taxon>
        <taxon>Betaproteobacteria</taxon>
        <taxon>Burkholderiales</taxon>
        <taxon>Sphaerotilaceae</taxon>
        <taxon>Ideonella</taxon>
    </lineage>
</organism>
<comment type="caution">
    <text evidence="3">The sequence shown here is derived from an EMBL/GenBank/DDBJ whole genome shotgun (WGS) entry which is preliminary data.</text>
</comment>
<dbReference type="InterPro" id="IPR018760">
    <property type="entry name" value="DUF2326"/>
</dbReference>
<keyword evidence="4" id="KW-1185">Reference proteome</keyword>
<proteinExistence type="predicted"/>
<dbReference type="RefSeq" id="WP_141288427.1">
    <property type="nucleotide sequence ID" value="NZ_BAAAEW010000016.1"/>
</dbReference>
<keyword evidence="1" id="KW-0175">Coiled coil</keyword>
<name>A0ABN1K2F3_9BURK</name>
<dbReference type="EMBL" id="BAAAEW010000016">
    <property type="protein sequence ID" value="GAA0752974.1"/>
    <property type="molecule type" value="Genomic_DNA"/>
</dbReference>
<evidence type="ECO:0000313" key="4">
    <source>
        <dbReference type="Proteomes" id="UP001500279"/>
    </source>
</evidence>
<dbReference type="Proteomes" id="UP001500279">
    <property type="component" value="Unassembled WGS sequence"/>
</dbReference>
<dbReference type="Pfam" id="PF10088">
    <property type="entry name" value="DUF2326"/>
    <property type="match status" value="1"/>
</dbReference>
<evidence type="ECO:0000259" key="2">
    <source>
        <dbReference type="Pfam" id="PF10088"/>
    </source>
</evidence>
<reference evidence="3 4" key="1">
    <citation type="journal article" date="2019" name="Int. J. Syst. Evol. Microbiol.">
        <title>The Global Catalogue of Microorganisms (GCM) 10K type strain sequencing project: providing services to taxonomists for standard genome sequencing and annotation.</title>
        <authorList>
            <consortium name="The Broad Institute Genomics Platform"/>
            <consortium name="The Broad Institute Genome Sequencing Center for Infectious Disease"/>
            <person name="Wu L."/>
            <person name="Ma J."/>
        </authorList>
    </citation>
    <scope>NUCLEOTIDE SEQUENCE [LARGE SCALE GENOMIC DNA]</scope>
    <source>
        <strain evidence="3 4">JCM 15503</strain>
    </source>
</reference>
<feature type="domain" description="DUF2326" evidence="2">
    <location>
        <begin position="408"/>
        <end position="528"/>
    </location>
</feature>
<evidence type="ECO:0000256" key="1">
    <source>
        <dbReference type="SAM" id="Coils"/>
    </source>
</evidence>
<sequence length="533" mass="61161">MKIHGISSEIPLFRTVEFNKNFSIVLGVAKSRGEGKSHNLGKTTLIELIDHILFGSRDSERIKAIKENFPNPVFTVELRMGSETRKIVADYTKKKKAAFSTEVKQSYEYFIRFQDDYKDEFRKVSIRGKDLSWKPLLLRLMGFNERPLVEKYEIESTIQDYDKFIEIAASSGMKREGRAEEIARLEARRTELMNAIASLNFGSIEDSTSAQLASEVDSRILYAKRELFVQRKELSAVTEALRSTAFVQFTPERIEQIYADLNIYFGEQVKRDLSDVQEFFVQVTENRSTALSAMKKRILESVSTLEQELTILNEKRAQYLQLIVAPGSIDLYRQLSPQLAETETELSLLKQDVYRESIQTATAERNLLKTQQLTLAAQVASEIDEHDATFREIKSHYHQIMADVMDIDSELVIEKNSTGNLDFRTISWRDQSPSQELKGEMAKKISCAAFDVALRIVNNDDSGFIIHDGVIDNADRNIKKKFIEAMKRRSIQYNFQYIMTAISDDLPDSVEHEDIVITLSDKSDRELLLGRTF</sequence>
<gene>
    <name evidence="3" type="ORF">GCM10009107_27410</name>
</gene>
<protein>
    <recommendedName>
        <fullName evidence="2">DUF2326 domain-containing protein</fullName>
    </recommendedName>
</protein>